<gene>
    <name evidence="7" type="primary">pknB_6</name>
    <name evidence="7" type="ORF">Pla133_06630</name>
</gene>
<evidence type="ECO:0000256" key="2">
    <source>
        <dbReference type="ARBA" id="ARBA00022741"/>
    </source>
</evidence>
<dbReference type="CDD" id="cd14014">
    <property type="entry name" value="STKc_PknB_like"/>
    <property type="match status" value="1"/>
</dbReference>
<dbReference type="InterPro" id="IPR042095">
    <property type="entry name" value="SUMF_sf"/>
</dbReference>
<proteinExistence type="predicted"/>
<dbReference type="PROSITE" id="PS00107">
    <property type="entry name" value="PROTEIN_KINASE_ATP"/>
    <property type="match status" value="1"/>
</dbReference>
<dbReference type="GO" id="GO:0005524">
    <property type="term" value="F:ATP binding"/>
    <property type="evidence" value="ECO:0007669"/>
    <property type="project" value="UniProtKB-UniRule"/>
</dbReference>
<dbReference type="InterPro" id="IPR000719">
    <property type="entry name" value="Prot_kinase_dom"/>
</dbReference>
<evidence type="ECO:0000313" key="7">
    <source>
        <dbReference type="EMBL" id="QDU65598.1"/>
    </source>
</evidence>
<organism evidence="7 8">
    <name type="scientific">Engelhardtia mirabilis</name>
    <dbReference type="NCBI Taxonomy" id="2528011"/>
    <lineage>
        <taxon>Bacteria</taxon>
        <taxon>Pseudomonadati</taxon>
        <taxon>Planctomycetota</taxon>
        <taxon>Planctomycetia</taxon>
        <taxon>Planctomycetia incertae sedis</taxon>
        <taxon>Engelhardtia</taxon>
    </lineage>
</organism>
<dbReference type="SUPFAM" id="SSF56436">
    <property type="entry name" value="C-type lectin-like"/>
    <property type="match status" value="1"/>
</dbReference>
<evidence type="ECO:0000256" key="5">
    <source>
        <dbReference type="PROSITE-ProRule" id="PRU10141"/>
    </source>
</evidence>
<dbReference type="Proteomes" id="UP000316921">
    <property type="component" value="Chromosome"/>
</dbReference>
<dbReference type="SUPFAM" id="SSF56112">
    <property type="entry name" value="Protein kinase-like (PK-like)"/>
    <property type="match status" value="1"/>
</dbReference>
<dbReference type="AlphaFoldDB" id="A0A518BF31"/>
<dbReference type="EMBL" id="CP036287">
    <property type="protein sequence ID" value="QDU65598.1"/>
    <property type="molecule type" value="Genomic_DNA"/>
</dbReference>
<dbReference type="Pfam" id="PF00069">
    <property type="entry name" value="Pkinase"/>
    <property type="match status" value="1"/>
</dbReference>
<dbReference type="InterPro" id="IPR016187">
    <property type="entry name" value="CTDL_fold"/>
</dbReference>
<dbReference type="Gene3D" id="3.90.1580.10">
    <property type="entry name" value="paralog of FGE (formylglycine-generating enzyme)"/>
    <property type="match status" value="1"/>
</dbReference>
<accession>A0A518BF31</accession>
<keyword evidence="2 5" id="KW-0547">Nucleotide-binding</keyword>
<feature type="binding site" evidence="5">
    <location>
        <position position="109"/>
    </location>
    <ligand>
        <name>ATP</name>
        <dbReference type="ChEBI" id="CHEBI:30616"/>
    </ligand>
</feature>
<dbReference type="InterPro" id="IPR011009">
    <property type="entry name" value="Kinase-like_dom_sf"/>
</dbReference>
<dbReference type="KEGG" id="pbap:Pla133_06630"/>
<dbReference type="EC" id="2.7.11.1" evidence="7"/>
<evidence type="ECO:0000256" key="4">
    <source>
        <dbReference type="ARBA" id="ARBA00022840"/>
    </source>
</evidence>
<dbReference type="InterPro" id="IPR017441">
    <property type="entry name" value="Protein_kinase_ATP_BS"/>
</dbReference>
<dbReference type="SMART" id="SM00220">
    <property type="entry name" value="S_TKc"/>
    <property type="match status" value="1"/>
</dbReference>
<dbReference type="PANTHER" id="PTHR43289:SF6">
    <property type="entry name" value="SERINE_THREONINE-PROTEIN KINASE NEKL-3"/>
    <property type="match status" value="1"/>
</dbReference>
<evidence type="ECO:0000256" key="3">
    <source>
        <dbReference type="ARBA" id="ARBA00022777"/>
    </source>
</evidence>
<dbReference type="RefSeq" id="WP_145062370.1">
    <property type="nucleotide sequence ID" value="NZ_CP036287.1"/>
</dbReference>
<keyword evidence="4 5" id="KW-0067">ATP-binding</keyword>
<evidence type="ECO:0000259" key="6">
    <source>
        <dbReference type="PROSITE" id="PS50011"/>
    </source>
</evidence>
<dbReference type="PANTHER" id="PTHR43289">
    <property type="entry name" value="MITOGEN-ACTIVATED PROTEIN KINASE KINASE KINASE 20-RELATED"/>
    <property type="match status" value="1"/>
</dbReference>
<dbReference type="PROSITE" id="PS50011">
    <property type="entry name" value="PROTEIN_KINASE_DOM"/>
    <property type="match status" value="1"/>
</dbReference>
<dbReference type="InterPro" id="IPR005532">
    <property type="entry name" value="SUMF_dom"/>
</dbReference>
<sequence>MNERRSDQIHDLFAAALERPAEERVAFLAEATAGDVELAGDVMELLEGAQEAFAEVAQSLAESDAEIRPAGLVGERLDDFELLEEIGRGGSGIVYRALQHSMSRQVAVKILAPMPGDDLRRSAERFRREAIAASRLRHPAIVPIIYYGTALGRDYYAMELVDGPSLREHLDQLASLPREQPSARQPDLRDPRQAASTIAAIARGLDYSHSLKIIHRDIKPQNVLIDGEGRPRLTDFGLAKNLELGGLTRTGDLAGTPNYMAPEQAVQALGPIDARSDVYSLGAVLYEVLCGRPPAVGDTLTEILLSIAEKPVEDVGRVGPAIPAQLALVCMKALRREPDKRYQTAGEFARDLENFVEGRKVDARPPTVVERLRARSVDRRSLLRALPAAALLGAAAAAGGASAMRRVAAAARAPRLVLGGSTPAKVWLTPVDGELLPTGGTSELGRVVPGEPRSYDGEGRFRIDLEDGTGARVDVVRELRPESTVELDVSFERRGSSMVSIPGGVVTAFVFPELNLAQEEQFEVGPFEFDTAAVTNREFRAYLEATGRDVLPYWPQAWIELWKNPPREDWDDLPVVYVAWSDAEAYANWAGKRLPTRLEFVRAALWDHEWLETSAAIDVEQAYVLGRPVSVDVDGKPSTAHAYIAFAEPSRAPGRDHSPGGEVFHLVGNVAEWSATPFIYSGKNGGKAGFAGERYVRSGAWHRAASGDSLGDLFRLVGRKHEDGASSDVGFRCARSVHA</sequence>
<protein>
    <submittedName>
        <fullName evidence="7">Serine/threonine-protein kinase PknB</fullName>
        <ecNumber evidence="7">2.7.11.1</ecNumber>
    </submittedName>
</protein>
<keyword evidence="8" id="KW-1185">Reference proteome</keyword>
<dbReference type="Gene3D" id="3.30.200.20">
    <property type="entry name" value="Phosphorylase Kinase, domain 1"/>
    <property type="match status" value="1"/>
</dbReference>
<keyword evidence="1 7" id="KW-0808">Transferase</keyword>
<name>A0A518BF31_9BACT</name>
<evidence type="ECO:0000313" key="8">
    <source>
        <dbReference type="Proteomes" id="UP000316921"/>
    </source>
</evidence>
<reference evidence="7 8" key="1">
    <citation type="submission" date="2019-02" db="EMBL/GenBank/DDBJ databases">
        <title>Deep-cultivation of Planctomycetes and their phenomic and genomic characterization uncovers novel biology.</title>
        <authorList>
            <person name="Wiegand S."/>
            <person name="Jogler M."/>
            <person name="Boedeker C."/>
            <person name="Pinto D."/>
            <person name="Vollmers J."/>
            <person name="Rivas-Marin E."/>
            <person name="Kohn T."/>
            <person name="Peeters S.H."/>
            <person name="Heuer A."/>
            <person name="Rast P."/>
            <person name="Oberbeckmann S."/>
            <person name="Bunk B."/>
            <person name="Jeske O."/>
            <person name="Meyerdierks A."/>
            <person name="Storesund J.E."/>
            <person name="Kallscheuer N."/>
            <person name="Luecker S."/>
            <person name="Lage O.M."/>
            <person name="Pohl T."/>
            <person name="Merkel B.J."/>
            <person name="Hornburger P."/>
            <person name="Mueller R.-W."/>
            <person name="Bruemmer F."/>
            <person name="Labrenz M."/>
            <person name="Spormann A.M."/>
            <person name="Op den Camp H."/>
            <person name="Overmann J."/>
            <person name="Amann R."/>
            <person name="Jetten M.S.M."/>
            <person name="Mascher T."/>
            <person name="Medema M.H."/>
            <person name="Devos D.P."/>
            <person name="Kaster A.-K."/>
            <person name="Ovreas L."/>
            <person name="Rohde M."/>
            <person name="Galperin M.Y."/>
            <person name="Jogler C."/>
        </authorList>
    </citation>
    <scope>NUCLEOTIDE SEQUENCE [LARGE SCALE GENOMIC DNA]</scope>
    <source>
        <strain evidence="7 8">Pla133</strain>
    </source>
</reference>
<feature type="domain" description="Protein kinase" evidence="6">
    <location>
        <begin position="80"/>
        <end position="356"/>
    </location>
</feature>
<dbReference type="GO" id="GO:0004674">
    <property type="term" value="F:protein serine/threonine kinase activity"/>
    <property type="evidence" value="ECO:0007669"/>
    <property type="project" value="UniProtKB-EC"/>
</dbReference>
<keyword evidence="3 7" id="KW-0418">Kinase</keyword>
<dbReference type="Gene3D" id="1.10.510.10">
    <property type="entry name" value="Transferase(Phosphotransferase) domain 1"/>
    <property type="match status" value="1"/>
</dbReference>
<dbReference type="InterPro" id="IPR008271">
    <property type="entry name" value="Ser/Thr_kinase_AS"/>
</dbReference>
<evidence type="ECO:0000256" key="1">
    <source>
        <dbReference type="ARBA" id="ARBA00022679"/>
    </source>
</evidence>
<dbReference type="Pfam" id="PF03781">
    <property type="entry name" value="FGE-sulfatase"/>
    <property type="match status" value="1"/>
</dbReference>
<dbReference type="PROSITE" id="PS00108">
    <property type="entry name" value="PROTEIN_KINASE_ST"/>
    <property type="match status" value="1"/>
</dbReference>